<dbReference type="SUPFAM" id="SSF55811">
    <property type="entry name" value="Nudix"/>
    <property type="match status" value="1"/>
</dbReference>
<dbReference type="PROSITE" id="PS51462">
    <property type="entry name" value="NUDIX"/>
    <property type="match status" value="1"/>
</dbReference>
<evidence type="ECO:0000259" key="2">
    <source>
        <dbReference type="PROSITE" id="PS51462"/>
    </source>
</evidence>
<reference evidence="3" key="1">
    <citation type="journal article" date="2014" name="Front. Microbiol.">
        <title>High frequency of phylogenetically diverse reductive dehalogenase-homologous genes in deep subseafloor sedimentary metagenomes.</title>
        <authorList>
            <person name="Kawai M."/>
            <person name="Futagami T."/>
            <person name="Toyoda A."/>
            <person name="Takaki Y."/>
            <person name="Nishi S."/>
            <person name="Hori S."/>
            <person name="Arai W."/>
            <person name="Tsubouchi T."/>
            <person name="Morono Y."/>
            <person name="Uchiyama I."/>
            <person name="Ito T."/>
            <person name="Fujiyama A."/>
            <person name="Inagaki F."/>
            <person name="Takami H."/>
        </authorList>
    </citation>
    <scope>NUCLEOTIDE SEQUENCE</scope>
    <source>
        <strain evidence="3">Expedition CK06-06</strain>
    </source>
</reference>
<evidence type="ECO:0000256" key="1">
    <source>
        <dbReference type="ARBA" id="ARBA00022801"/>
    </source>
</evidence>
<dbReference type="InterPro" id="IPR051325">
    <property type="entry name" value="Nudix_hydrolase_domain"/>
</dbReference>
<dbReference type="GO" id="GO:0006754">
    <property type="term" value="P:ATP biosynthetic process"/>
    <property type="evidence" value="ECO:0007669"/>
    <property type="project" value="TreeGrafter"/>
</dbReference>
<accession>X1STR9</accession>
<feature type="non-terminal residue" evidence="3">
    <location>
        <position position="1"/>
    </location>
</feature>
<gene>
    <name evidence="3" type="ORF">S12H4_09449</name>
</gene>
<dbReference type="PANTHER" id="PTHR21340:SF0">
    <property type="entry name" value="BIS(5'-NUCLEOSYL)-TETRAPHOSPHATASE [ASYMMETRICAL]"/>
    <property type="match status" value="1"/>
</dbReference>
<dbReference type="PANTHER" id="PTHR21340">
    <property type="entry name" value="DIADENOSINE 5,5-P1,P4-TETRAPHOSPHATE PYROPHOSPHOHYDROLASE MUTT"/>
    <property type="match status" value="1"/>
</dbReference>
<dbReference type="InterPro" id="IPR000086">
    <property type="entry name" value="NUDIX_hydrolase_dom"/>
</dbReference>
<dbReference type="EMBL" id="BARW01003835">
    <property type="protein sequence ID" value="GAI71224.1"/>
    <property type="molecule type" value="Genomic_DNA"/>
</dbReference>
<organism evidence="3">
    <name type="scientific">marine sediment metagenome</name>
    <dbReference type="NCBI Taxonomy" id="412755"/>
    <lineage>
        <taxon>unclassified sequences</taxon>
        <taxon>metagenomes</taxon>
        <taxon>ecological metagenomes</taxon>
    </lineage>
</organism>
<dbReference type="CDD" id="cd04664">
    <property type="entry name" value="NUDIX_DHNTPase_like"/>
    <property type="match status" value="1"/>
</dbReference>
<comment type="caution">
    <text evidence="3">The sequence shown here is derived from an EMBL/GenBank/DDBJ whole genome shotgun (WGS) entry which is preliminary data.</text>
</comment>
<feature type="domain" description="Nudix hydrolase" evidence="2">
    <location>
        <begin position="1"/>
        <end position="134"/>
    </location>
</feature>
<dbReference type="GO" id="GO:0006167">
    <property type="term" value="P:AMP biosynthetic process"/>
    <property type="evidence" value="ECO:0007669"/>
    <property type="project" value="TreeGrafter"/>
</dbReference>
<evidence type="ECO:0000313" key="3">
    <source>
        <dbReference type="EMBL" id="GAI71224.1"/>
    </source>
</evidence>
<dbReference type="InterPro" id="IPR015797">
    <property type="entry name" value="NUDIX_hydrolase-like_dom_sf"/>
</dbReference>
<name>X1STR9_9ZZZZ</name>
<proteinExistence type="predicted"/>
<dbReference type="GO" id="GO:0004081">
    <property type="term" value="F:bis(5'-nucleosyl)-tetraphosphatase (asymmetrical) activity"/>
    <property type="evidence" value="ECO:0007669"/>
    <property type="project" value="TreeGrafter"/>
</dbReference>
<dbReference type="Gene3D" id="3.90.79.10">
    <property type="entry name" value="Nucleoside Triphosphate Pyrophosphohydrolase"/>
    <property type="match status" value="1"/>
</dbReference>
<dbReference type="Pfam" id="PF00293">
    <property type="entry name" value="NUDIX"/>
    <property type="match status" value="1"/>
</dbReference>
<sequence>IVLPFRHSQGGFLEYAIFKRRDEEYWQFIAGGGENTEKPIESAKREAFEEAGISPKSKYIILDSCNTVPVEGVTGEFTWGKDVYVIPEYTFGAKSDSDVITLSKEHTEYRWVSYEDAMAMLKWDSNKNALWELNARITKQT</sequence>
<dbReference type="AlphaFoldDB" id="X1STR9"/>
<keyword evidence="1" id="KW-0378">Hydrolase</keyword>
<protein>
    <recommendedName>
        <fullName evidence="2">Nudix hydrolase domain-containing protein</fullName>
    </recommendedName>
</protein>